<feature type="domain" description="Secretion system C-terminal sorting" evidence="3">
    <location>
        <begin position="257"/>
        <end position="324"/>
    </location>
</feature>
<keyword evidence="1 2" id="KW-0732">Signal</keyword>
<dbReference type="STRING" id="551459.SAMN05421796_10945"/>
<dbReference type="NCBIfam" id="TIGR04183">
    <property type="entry name" value="Por_Secre_tail"/>
    <property type="match status" value="1"/>
</dbReference>
<evidence type="ECO:0000313" key="5">
    <source>
        <dbReference type="EMBL" id="SIT01402.1"/>
    </source>
</evidence>
<feature type="chain" id="PRO_5044563927" evidence="2">
    <location>
        <begin position="27"/>
        <end position="326"/>
    </location>
</feature>
<evidence type="ECO:0000313" key="6">
    <source>
        <dbReference type="Proteomes" id="UP000186246"/>
    </source>
</evidence>
<accession>A0A1N7NSY0</accession>
<dbReference type="EMBL" id="FTOJ01000009">
    <property type="protein sequence ID" value="SIT01402.1"/>
    <property type="molecule type" value="Genomic_DNA"/>
</dbReference>
<feature type="signal peptide" evidence="2">
    <location>
        <begin position="1"/>
        <end position="26"/>
    </location>
</feature>
<name>A0A1N7NSY0_9FLAO</name>
<reference evidence="6" key="3">
    <citation type="submission" date="2017-01" db="EMBL/GenBank/DDBJ databases">
        <authorList>
            <person name="Varghese N."/>
            <person name="Submissions S."/>
        </authorList>
    </citation>
    <scope>NUCLEOTIDE SEQUENCE [LARGE SCALE GENOMIC DNA]</scope>
    <source>
        <strain evidence="6">DSM 21068</strain>
    </source>
</reference>
<evidence type="ECO:0000313" key="4">
    <source>
        <dbReference type="EMBL" id="PQA90747.1"/>
    </source>
</evidence>
<dbReference type="AlphaFoldDB" id="A0A1N7NSY0"/>
<sequence>MNLNIVTMKKQLLTFGFVLAFATAAAQTYQTLSLSGFNADVIANGTGAALTSTNASLDKDTDNFAYMSKDFKLTASSATLTYGLPENGLVTSAVAATSGLTYQLAPYTANNSLRLPNANDAGTLTLAVPASATTLYVLAVSGSGASSGEITINFQDGTNQVFANTNFQDWYDGNNFAIQGIGRINRSSNTLENGGGTNPRIYQIPLAISAANQSKIISSVTIKKTSTAATVINVFAISAQGLVLSVSDANLAKKPSIYPNPFTDAIYFDDIKDLLSVSILDFAGRPVIKDMQPKSQLNLSLLAKGTYNFVLRFKSGKQTSYKIIKD</sequence>
<evidence type="ECO:0000313" key="7">
    <source>
        <dbReference type="Proteomes" id="UP000238314"/>
    </source>
</evidence>
<gene>
    <name evidence="4" type="ORF">B0A70_13435</name>
    <name evidence="5" type="ORF">SAMN05421796_10945</name>
</gene>
<evidence type="ECO:0000256" key="2">
    <source>
        <dbReference type="SAM" id="SignalP"/>
    </source>
</evidence>
<organism evidence="5 6">
    <name type="scientific">Chryseobacterium piscicola</name>
    <dbReference type="NCBI Taxonomy" id="551459"/>
    <lineage>
        <taxon>Bacteria</taxon>
        <taxon>Pseudomonadati</taxon>
        <taxon>Bacteroidota</taxon>
        <taxon>Flavobacteriia</taxon>
        <taxon>Flavobacteriales</taxon>
        <taxon>Weeksellaceae</taxon>
        <taxon>Chryseobacterium group</taxon>
        <taxon>Chryseobacterium</taxon>
    </lineage>
</organism>
<keyword evidence="7" id="KW-1185">Reference proteome</keyword>
<evidence type="ECO:0000259" key="3">
    <source>
        <dbReference type="Pfam" id="PF18962"/>
    </source>
</evidence>
<dbReference type="Pfam" id="PF18962">
    <property type="entry name" value="Por_Secre_tail"/>
    <property type="match status" value="1"/>
</dbReference>
<dbReference type="EMBL" id="MUGO01000022">
    <property type="protein sequence ID" value="PQA90747.1"/>
    <property type="molecule type" value="Genomic_DNA"/>
</dbReference>
<reference evidence="4 7" key="1">
    <citation type="submission" date="2016-11" db="EMBL/GenBank/DDBJ databases">
        <title>Whole genomes of Flavobacteriaceae.</title>
        <authorList>
            <person name="Stine C."/>
            <person name="Li C."/>
            <person name="Tadesse D."/>
        </authorList>
    </citation>
    <scope>NUCLEOTIDE SEQUENCE [LARGE SCALE GENOMIC DNA]</scope>
    <source>
        <strain evidence="4 7">DSM 21068</strain>
    </source>
</reference>
<reference evidence="5" key="2">
    <citation type="submission" date="2017-01" db="EMBL/GenBank/DDBJ databases">
        <authorList>
            <person name="Mah S.A."/>
            <person name="Swanson W.J."/>
            <person name="Moy G.W."/>
            <person name="Vacquier V.D."/>
        </authorList>
    </citation>
    <scope>NUCLEOTIDE SEQUENCE [LARGE SCALE GENOMIC DNA]</scope>
    <source>
        <strain evidence="5">DSM 21068</strain>
    </source>
</reference>
<protein>
    <submittedName>
        <fullName evidence="5">Por secretion system C-terminal sorting domain-containing protein</fullName>
    </submittedName>
</protein>
<dbReference type="Proteomes" id="UP000238314">
    <property type="component" value="Unassembled WGS sequence"/>
</dbReference>
<proteinExistence type="predicted"/>
<evidence type="ECO:0000256" key="1">
    <source>
        <dbReference type="ARBA" id="ARBA00022729"/>
    </source>
</evidence>
<dbReference type="Proteomes" id="UP000186246">
    <property type="component" value="Unassembled WGS sequence"/>
</dbReference>
<dbReference type="InterPro" id="IPR026444">
    <property type="entry name" value="Secre_tail"/>
</dbReference>